<dbReference type="Proteomes" id="UP000384354">
    <property type="component" value="Unassembled WGS sequence"/>
</dbReference>
<reference evidence="1 2" key="1">
    <citation type="submission" date="2019-08" db="EMBL/GenBank/DDBJ databases">
        <authorList>
            <person name="Peeters C."/>
        </authorList>
    </citation>
    <scope>NUCLEOTIDE SEQUENCE [LARGE SCALE GENOMIC DNA]</scope>
    <source>
        <strain evidence="1 2">LMG 31106</strain>
    </source>
</reference>
<dbReference type="EMBL" id="CABPSL010000024">
    <property type="protein sequence ID" value="VVE44964.1"/>
    <property type="molecule type" value="Genomic_DNA"/>
</dbReference>
<sequence>MKSWLTRKQSTSPIRTIGLALVILGHSSFDSVRVP</sequence>
<protein>
    <submittedName>
        <fullName evidence="1">Uncharacterized protein</fullName>
    </submittedName>
</protein>
<gene>
    <name evidence="1" type="ORF">PCE31106_04335</name>
</gene>
<evidence type="ECO:0000313" key="1">
    <source>
        <dbReference type="EMBL" id="VVE44964.1"/>
    </source>
</evidence>
<accession>A0A5E4Y8I9</accession>
<name>A0A5E4Y8I9_9BURK</name>
<dbReference type="AlphaFoldDB" id="A0A5E4Y8I9"/>
<evidence type="ECO:0000313" key="2">
    <source>
        <dbReference type="Proteomes" id="UP000384354"/>
    </source>
</evidence>
<proteinExistence type="predicted"/>
<organism evidence="1 2">
    <name type="scientific">Pandoraea cepalis</name>
    <dbReference type="NCBI Taxonomy" id="2508294"/>
    <lineage>
        <taxon>Bacteria</taxon>
        <taxon>Pseudomonadati</taxon>
        <taxon>Pseudomonadota</taxon>
        <taxon>Betaproteobacteria</taxon>
        <taxon>Burkholderiales</taxon>
        <taxon>Burkholderiaceae</taxon>
        <taxon>Pandoraea</taxon>
    </lineage>
</organism>